<dbReference type="InterPro" id="IPR011044">
    <property type="entry name" value="Quino_amine_DH_bsu"/>
</dbReference>
<reference evidence="1 2" key="1">
    <citation type="submission" date="2020-03" db="EMBL/GenBank/DDBJ databases">
        <title>Sequencing the genomes of 1000 actinobacteria strains.</title>
        <authorList>
            <person name="Klenk H.-P."/>
        </authorList>
    </citation>
    <scope>NUCLEOTIDE SEQUENCE [LARGE SCALE GENOMIC DNA]</scope>
    <source>
        <strain evidence="1 2">DSM 45685</strain>
    </source>
</reference>
<keyword evidence="1" id="KW-0808">Transferase</keyword>
<proteinExistence type="predicted"/>
<name>A0A7X5ULQ7_9PSEU</name>
<dbReference type="SUPFAM" id="SSF50969">
    <property type="entry name" value="YVTN repeat-like/Quinoprotein amine dehydrogenase"/>
    <property type="match status" value="1"/>
</dbReference>
<dbReference type="AlphaFoldDB" id="A0A7X5ULQ7"/>
<accession>A0A7X5ULQ7</accession>
<evidence type="ECO:0000313" key="1">
    <source>
        <dbReference type="EMBL" id="NIJ10320.1"/>
    </source>
</evidence>
<dbReference type="GO" id="GO:0016603">
    <property type="term" value="F:glutaminyl-peptide cyclotransferase activity"/>
    <property type="evidence" value="ECO:0007669"/>
    <property type="project" value="InterPro"/>
</dbReference>
<gene>
    <name evidence="1" type="ORF">FHU38_000664</name>
</gene>
<keyword evidence="2" id="KW-1185">Reference proteome</keyword>
<dbReference type="EMBL" id="JAAOYM010000001">
    <property type="protein sequence ID" value="NIJ10320.1"/>
    <property type="molecule type" value="Genomic_DNA"/>
</dbReference>
<sequence length="288" mass="31244">MPRDGRWVRARLVAVIRAAGTAGRRLPGAVAVLALVIVLAACGAPPSEPAPNEPARVERLRVEVVKVLPHDGEAFTQGLEIHDGTLYEGTGLVGESTLRAGPLGAEPEVVVSLPKPLFGEGIAVVGSRVWQLTWRSGIAIERDRDTLAQRRRVRYEGEGWGLCHQPDRQRLVMSDGSAKLTFRDPRTFAALSSVVVTEGGEPRDELNELECVDGAVYANVWHSDEILRIDPDTGRVTARIDASGLLDEGERAEADVLNGIAALEGSDEFVLTGKLWPKMFRVRFVSTT</sequence>
<protein>
    <submittedName>
        <fullName evidence="1">Glutamine cyclotransferase</fullName>
    </submittedName>
</protein>
<dbReference type="Proteomes" id="UP000545493">
    <property type="component" value="Unassembled WGS sequence"/>
</dbReference>
<comment type="caution">
    <text evidence="1">The sequence shown here is derived from an EMBL/GenBank/DDBJ whole genome shotgun (WGS) entry which is preliminary data.</text>
</comment>
<dbReference type="PANTHER" id="PTHR31270">
    <property type="entry name" value="GLUTAMINYL-PEPTIDE CYCLOTRANSFERASE"/>
    <property type="match status" value="1"/>
</dbReference>
<evidence type="ECO:0000313" key="2">
    <source>
        <dbReference type="Proteomes" id="UP000545493"/>
    </source>
</evidence>
<dbReference type="PANTHER" id="PTHR31270:SF1">
    <property type="entry name" value="GLUTAMINYL-PEPTIDE CYCLOTRANSFERASE"/>
    <property type="match status" value="1"/>
</dbReference>
<dbReference type="InterPro" id="IPR007788">
    <property type="entry name" value="QCT"/>
</dbReference>
<organism evidence="1 2">
    <name type="scientific">Saccharomonospora amisosensis</name>
    <dbReference type="NCBI Taxonomy" id="1128677"/>
    <lineage>
        <taxon>Bacteria</taxon>
        <taxon>Bacillati</taxon>
        <taxon>Actinomycetota</taxon>
        <taxon>Actinomycetes</taxon>
        <taxon>Pseudonocardiales</taxon>
        <taxon>Pseudonocardiaceae</taxon>
        <taxon>Saccharomonospora</taxon>
    </lineage>
</organism>
<dbReference type="Pfam" id="PF05096">
    <property type="entry name" value="Glu_cyclase_2"/>
    <property type="match status" value="1"/>
</dbReference>